<feature type="compositionally biased region" description="Polar residues" evidence="5">
    <location>
        <begin position="230"/>
        <end position="249"/>
    </location>
</feature>
<evidence type="ECO:0000256" key="5">
    <source>
        <dbReference type="SAM" id="MobiDB-lite"/>
    </source>
</evidence>
<dbReference type="AlphaFoldDB" id="A0A8T3DLF6"/>
<dbReference type="PRINTS" id="PR01217">
    <property type="entry name" value="PRICHEXTENSN"/>
</dbReference>
<dbReference type="GO" id="GO:0005634">
    <property type="term" value="C:nucleus"/>
    <property type="evidence" value="ECO:0007669"/>
    <property type="project" value="TreeGrafter"/>
</dbReference>
<sequence length="885" mass="94054">MTWEEKRAEQEDSQSECGNSEPVPPGSPPAVVKEGQKSMEEERGINEEERGEHVSLREQERDGLPTEIEVLEATPKEDTPTEPFCIEAMPLEATPCIDTPPPQAPPTHDDSIRSYQSEVGERQEAVTPIEEVGNGENAPTNKANVTLSLSKQAPAIINRTARPFGSPAIMQASEDFPPPPSCVAPPTSCVTPPVPHMYSPPPPTFSPPPPINYSSQPPSAYSNPIPPTYSSPAPQVYSSPSPVAYSNPTPAAYSSPVPHSYSSPPPLSRVISPTPCMPQYTPPTSAPRPSFIPEILGDRRPAAPIKTGLLEEGKARRAARKSMFTFQEKPKIAPNPELLSLVQGVDERKKAPPLSEHGQEEELLALGAEASNFLPRDDAVSGVEEALVPEWSSCLKSSGPRARREPRPEQGLSNASGKGAELFARRQSRMERFTTETPPTAGGDRAMNRPPSPTMSLPPSWTFPSNMPGRVKAMAGAANVQTPPPSRTSRPKPRPVPTATATATPIVAQAESTVLENGCTKLEMDISRHQPYQLNSSLFILNPTRDPMSSLPKAAPPPPRPVGVDRASYGRQASLPLSSHLTPPPLSPHFTSPTPFRPFSPQVPPSPLNGASFGDLRSNCGAPAWPQAPQGGSPVSALTPERVASPRSAVQVPRPTFSAKRAGIEPQARRESLPTPTMCTSMSTPVTSATPVTPPMATPSIPQQPRRFSSTEGPAGSLKLRPASPAHITASSTSHSTHPSAFSSPLSPPQGGGRCQSPLASSGLENKANRRLLAQNIINAAKRKNSPSPGTGVARGASPATLSPFQPHPLGSHSPTLTSPPLTPPTHSTRSPVRLYATRSLTDSDASLESEDSGLRSPGLRSYNTCPRGWGGSLRVKRGSIPADL</sequence>
<reference evidence="6" key="1">
    <citation type="submission" date="2021-01" db="EMBL/GenBank/DDBJ databases">
        <authorList>
            <person name="Zahm M."/>
            <person name="Roques C."/>
            <person name="Cabau C."/>
            <person name="Klopp C."/>
            <person name="Donnadieu C."/>
            <person name="Jouanno E."/>
            <person name="Lampietro C."/>
            <person name="Louis A."/>
            <person name="Herpin A."/>
            <person name="Echchiki A."/>
            <person name="Berthelot C."/>
            <person name="Parey E."/>
            <person name="Roest-Crollius H."/>
            <person name="Braasch I."/>
            <person name="Postlethwait J."/>
            <person name="Bobe J."/>
            <person name="Montfort J."/>
            <person name="Bouchez O."/>
            <person name="Begum T."/>
            <person name="Mejri S."/>
            <person name="Adams A."/>
            <person name="Chen W.-J."/>
            <person name="Guiguen Y."/>
        </authorList>
    </citation>
    <scope>NUCLEOTIDE SEQUENCE</scope>
    <source>
        <tissue evidence="6">Blood</tissue>
    </source>
</reference>
<feature type="compositionally biased region" description="Pro residues" evidence="5">
    <location>
        <begin position="192"/>
        <end position="211"/>
    </location>
</feature>
<comment type="subcellular location">
    <subcellularLocation>
        <location evidence="1">Cytoplasm</location>
    </subcellularLocation>
</comment>
<proteinExistence type="inferred from homology"/>
<evidence type="ECO:0000313" key="7">
    <source>
        <dbReference type="Proteomes" id="UP000829720"/>
    </source>
</evidence>
<gene>
    <name evidence="6" type="ORF">AGOR_G00068480</name>
</gene>
<feature type="compositionally biased region" description="Low complexity" evidence="5">
    <location>
        <begin position="250"/>
        <end position="262"/>
    </location>
</feature>
<feature type="region of interest" description="Disordered" evidence="5">
    <location>
        <begin position="188"/>
        <end position="314"/>
    </location>
</feature>
<evidence type="ECO:0008006" key="8">
    <source>
        <dbReference type="Google" id="ProtNLM"/>
    </source>
</evidence>
<feature type="region of interest" description="Disordered" evidence="5">
    <location>
        <begin position="1"/>
        <end position="82"/>
    </location>
</feature>
<evidence type="ECO:0000256" key="1">
    <source>
        <dbReference type="ARBA" id="ARBA00004496"/>
    </source>
</evidence>
<name>A0A8T3DLF6_9TELE</name>
<feature type="compositionally biased region" description="Polar residues" evidence="5">
    <location>
        <begin position="454"/>
        <end position="465"/>
    </location>
</feature>
<evidence type="ECO:0000256" key="4">
    <source>
        <dbReference type="ARBA" id="ARBA00038161"/>
    </source>
</evidence>
<feature type="compositionally biased region" description="Pro residues" evidence="5">
    <location>
        <begin position="595"/>
        <end position="607"/>
    </location>
</feature>
<dbReference type="GO" id="GO:0015629">
    <property type="term" value="C:actin cytoskeleton"/>
    <property type="evidence" value="ECO:0007669"/>
    <property type="project" value="TreeGrafter"/>
</dbReference>
<dbReference type="GO" id="GO:0003779">
    <property type="term" value="F:actin binding"/>
    <property type="evidence" value="ECO:0007669"/>
    <property type="project" value="TreeGrafter"/>
</dbReference>
<keyword evidence="2" id="KW-0963">Cytoplasm</keyword>
<dbReference type="GO" id="GO:0032233">
    <property type="term" value="P:positive regulation of actin filament bundle assembly"/>
    <property type="evidence" value="ECO:0007669"/>
    <property type="project" value="TreeGrafter"/>
</dbReference>
<feature type="region of interest" description="Disordered" evidence="5">
    <location>
        <begin position="390"/>
        <end position="507"/>
    </location>
</feature>
<dbReference type="OrthoDB" id="8943025at2759"/>
<dbReference type="EMBL" id="JAERUA010000006">
    <property type="protein sequence ID" value="KAI1898063.1"/>
    <property type="molecule type" value="Genomic_DNA"/>
</dbReference>
<comment type="caution">
    <text evidence="6">The sequence shown here is derived from an EMBL/GenBank/DDBJ whole genome shotgun (WGS) entry which is preliminary data.</text>
</comment>
<feature type="compositionally biased region" description="Low complexity" evidence="5">
    <location>
        <begin position="674"/>
        <end position="691"/>
    </location>
</feature>
<feature type="region of interest" description="Disordered" evidence="5">
    <location>
        <begin position="117"/>
        <end position="142"/>
    </location>
</feature>
<keyword evidence="3" id="KW-0597">Phosphoprotein</keyword>
<evidence type="ECO:0000256" key="2">
    <source>
        <dbReference type="ARBA" id="ARBA00022490"/>
    </source>
</evidence>
<feature type="compositionally biased region" description="Basic and acidic residues" evidence="5">
    <location>
        <begin position="34"/>
        <end position="64"/>
    </location>
</feature>
<dbReference type="GO" id="GO:0030018">
    <property type="term" value="C:Z disc"/>
    <property type="evidence" value="ECO:0007669"/>
    <property type="project" value="TreeGrafter"/>
</dbReference>
<feature type="compositionally biased region" description="Basic and acidic residues" evidence="5">
    <location>
        <begin position="1"/>
        <end position="10"/>
    </location>
</feature>
<feature type="compositionally biased region" description="Low complexity" evidence="5">
    <location>
        <begin position="812"/>
        <end position="832"/>
    </location>
</feature>
<dbReference type="PANTHER" id="PTHR24217">
    <property type="entry name" value="PUTATIVE-RELATED"/>
    <property type="match status" value="1"/>
</dbReference>
<evidence type="ECO:0000256" key="3">
    <source>
        <dbReference type="ARBA" id="ARBA00022553"/>
    </source>
</evidence>
<feature type="region of interest" description="Disordered" evidence="5">
    <location>
        <begin position="93"/>
        <end position="112"/>
    </location>
</feature>
<organism evidence="6 7">
    <name type="scientific">Albula goreensis</name>
    <dbReference type="NCBI Taxonomy" id="1534307"/>
    <lineage>
        <taxon>Eukaryota</taxon>
        <taxon>Metazoa</taxon>
        <taxon>Chordata</taxon>
        <taxon>Craniata</taxon>
        <taxon>Vertebrata</taxon>
        <taxon>Euteleostomi</taxon>
        <taxon>Actinopterygii</taxon>
        <taxon>Neopterygii</taxon>
        <taxon>Teleostei</taxon>
        <taxon>Albuliformes</taxon>
        <taxon>Albulidae</taxon>
        <taxon>Albula</taxon>
    </lineage>
</organism>
<protein>
    <recommendedName>
        <fullName evidence="8">Synaptopodin</fullName>
    </recommendedName>
</protein>
<dbReference type="PANTHER" id="PTHR24217:SF13">
    <property type="entry name" value="SYNAPTOPODIN"/>
    <property type="match status" value="1"/>
</dbReference>
<feature type="compositionally biased region" description="Low complexity" evidence="5">
    <location>
        <begin position="497"/>
        <end position="507"/>
    </location>
</feature>
<comment type="similarity">
    <text evidence="4">Belongs to the synaptopodin family.</text>
</comment>
<dbReference type="Proteomes" id="UP000829720">
    <property type="component" value="Unassembled WGS sequence"/>
</dbReference>
<feature type="region of interest" description="Disordered" evidence="5">
    <location>
        <begin position="545"/>
        <end position="885"/>
    </location>
</feature>
<keyword evidence="7" id="KW-1185">Reference proteome</keyword>
<feature type="compositionally biased region" description="Low complexity" evidence="5">
    <location>
        <begin position="722"/>
        <end position="745"/>
    </location>
</feature>
<dbReference type="InterPro" id="IPR051976">
    <property type="entry name" value="Synaptopodin_domain"/>
</dbReference>
<feature type="compositionally biased region" description="Polar residues" evidence="5">
    <location>
        <begin position="701"/>
        <end position="712"/>
    </location>
</feature>
<accession>A0A8T3DLF6</accession>
<evidence type="ECO:0000313" key="6">
    <source>
        <dbReference type="EMBL" id="KAI1898063.1"/>
    </source>
</evidence>